<feature type="transmembrane region" description="Helical" evidence="7">
    <location>
        <begin position="77"/>
        <end position="97"/>
    </location>
</feature>
<dbReference type="InterPro" id="IPR050524">
    <property type="entry name" value="APC_YAT"/>
</dbReference>
<keyword evidence="6 7" id="KW-0472">Membrane</keyword>
<feature type="transmembrane region" description="Helical" evidence="7">
    <location>
        <begin position="380"/>
        <end position="400"/>
    </location>
</feature>
<evidence type="ECO:0000256" key="4">
    <source>
        <dbReference type="ARBA" id="ARBA00022970"/>
    </source>
</evidence>
<feature type="domain" description="Amino acid permease/ SLC12A" evidence="8">
    <location>
        <begin position="48"/>
        <end position="513"/>
    </location>
</feature>
<comment type="subcellular location">
    <subcellularLocation>
        <location evidence="1">Membrane</location>
        <topology evidence="1">Multi-pass membrane protein</topology>
    </subcellularLocation>
</comment>
<evidence type="ECO:0000256" key="5">
    <source>
        <dbReference type="ARBA" id="ARBA00022989"/>
    </source>
</evidence>
<evidence type="ECO:0000259" key="8">
    <source>
        <dbReference type="Pfam" id="PF00324"/>
    </source>
</evidence>
<dbReference type="AlphaFoldDB" id="A0AAD9SF69"/>
<dbReference type="Pfam" id="PF00324">
    <property type="entry name" value="AA_permease"/>
    <property type="match status" value="1"/>
</dbReference>
<comment type="caution">
    <text evidence="9">The sequence shown here is derived from an EMBL/GenBank/DDBJ whole genome shotgun (WGS) entry which is preliminary data.</text>
</comment>
<evidence type="ECO:0000313" key="10">
    <source>
        <dbReference type="Proteomes" id="UP001265746"/>
    </source>
</evidence>
<dbReference type="PROSITE" id="PS00218">
    <property type="entry name" value="AMINO_ACID_PERMEASE_1"/>
    <property type="match status" value="1"/>
</dbReference>
<reference evidence="9" key="1">
    <citation type="submission" date="2023-06" db="EMBL/GenBank/DDBJ databases">
        <authorList>
            <person name="Noh H."/>
        </authorList>
    </citation>
    <scope>NUCLEOTIDE SEQUENCE</scope>
    <source>
        <strain evidence="9">DUCC20226</strain>
    </source>
</reference>
<dbReference type="FunFam" id="1.20.1740.10:FF:000006">
    <property type="entry name" value="General amino acid permease"/>
    <property type="match status" value="1"/>
</dbReference>
<gene>
    <name evidence="9" type="ORF">N8I77_008537</name>
</gene>
<dbReference type="Proteomes" id="UP001265746">
    <property type="component" value="Unassembled WGS sequence"/>
</dbReference>
<name>A0AAD9SF69_PHOAM</name>
<accession>A0AAD9SF69</accession>
<dbReference type="GO" id="GO:0015171">
    <property type="term" value="F:amino acid transmembrane transporter activity"/>
    <property type="evidence" value="ECO:0007669"/>
    <property type="project" value="TreeGrafter"/>
</dbReference>
<keyword evidence="2" id="KW-0813">Transport</keyword>
<sequence>MNNDNINKYGKSANGIDADTSALEATASNAEGTFEETNQLKREFKERHVSMIAVAGAIGTGLIIGSGTGLVRGGPASLLLAYCIIGAVVFFIMTAVGEMSTMLPSDKGFAGYATRFVDPALGYATGWNYFLKYAIVLPNNLTAAGIIIQYWRPDLEVAIFVTTFTVAIIAVNVLHVSFFGEAEFWMSTVKLLVIIMLILTCFIISVGGQPSGEVIGFKYWHDPGAFGQYLVDGPTGRFLGFWAAMVQACFAYTGTEVVGVAFGEAPNPRKTIRKAVRQTLWRIVFFYVLGAVVLGMSVPYTNDLLIGGTKKSTGAAASPFVIAVQIADIPIFPHVVNGCLLIFVISAANSDIYIGSRTLFGLARDGQAPKVFTRTSKKGVPLYGVAFTGCFATLAYMNAAKNSSQVFGYLVSLVTVFGTLNWVSILISYINFTRGMKAQGIPRILMPYRGPLQPYGSYFALGITMLVIFFNGYNAFIPDFTVSTFMTSYIGIAIYLVNILSYKVYAKTKKVQLSTMDLVTNRLEDDGNKYPSTLEKAISWMMRRY</sequence>
<dbReference type="GO" id="GO:0016020">
    <property type="term" value="C:membrane"/>
    <property type="evidence" value="ECO:0007669"/>
    <property type="project" value="UniProtKB-SubCell"/>
</dbReference>
<proteinExistence type="predicted"/>
<evidence type="ECO:0000256" key="6">
    <source>
        <dbReference type="ARBA" id="ARBA00023136"/>
    </source>
</evidence>
<feature type="transmembrane region" description="Helical" evidence="7">
    <location>
        <begin position="485"/>
        <end position="506"/>
    </location>
</feature>
<keyword evidence="3 7" id="KW-0812">Transmembrane</keyword>
<evidence type="ECO:0000256" key="3">
    <source>
        <dbReference type="ARBA" id="ARBA00022692"/>
    </source>
</evidence>
<dbReference type="PANTHER" id="PTHR43341:SF9">
    <property type="entry name" value="DICARBOXYLIC AMINO ACID PERMEASE"/>
    <property type="match status" value="1"/>
</dbReference>
<feature type="transmembrane region" description="Helical" evidence="7">
    <location>
        <begin position="49"/>
        <end position="71"/>
    </location>
</feature>
<keyword evidence="10" id="KW-1185">Reference proteome</keyword>
<dbReference type="InterPro" id="IPR004841">
    <property type="entry name" value="AA-permease/SLC12A_dom"/>
</dbReference>
<dbReference type="PIRSF" id="PIRSF006060">
    <property type="entry name" value="AA_transporter"/>
    <property type="match status" value="1"/>
</dbReference>
<evidence type="ECO:0000256" key="7">
    <source>
        <dbReference type="SAM" id="Phobius"/>
    </source>
</evidence>
<keyword evidence="4" id="KW-0029">Amino-acid transport</keyword>
<dbReference type="Gene3D" id="1.20.1740.10">
    <property type="entry name" value="Amino acid/polyamine transporter I"/>
    <property type="match status" value="1"/>
</dbReference>
<dbReference type="EMBL" id="JAUJFL010000004">
    <property type="protein sequence ID" value="KAK2605718.1"/>
    <property type="molecule type" value="Genomic_DNA"/>
</dbReference>
<feature type="transmembrane region" description="Helical" evidence="7">
    <location>
        <begin position="130"/>
        <end position="151"/>
    </location>
</feature>
<evidence type="ECO:0000313" key="9">
    <source>
        <dbReference type="EMBL" id="KAK2605718.1"/>
    </source>
</evidence>
<protein>
    <recommendedName>
        <fullName evidence="8">Amino acid permease/ SLC12A domain-containing protein</fullName>
    </recommendedName>
</protein>
<feature type="transmembrane region" description="Helical" evidence="7">
    <location>
        <begin position="406"/>
        <end position="432"/>
    </location>
</feature>
<feature type="transmembrane region" description="Helical" evidence="7">
    <location>
        <begin position="320"/>
        <end position="348"/>
    </location>
</feature>
<dbReference type="InterPro" id="IPR004840">
    <property type="entry name" value="Amino_acid_permease_CS"/>
</dbReference>
<organism evidence="9 10">
    <name type="scientific">Phomopsis amygdali</name>
    <name type="common">Fusicoccum amygdali</name>
    <dbReference type="NCBI Taxonomy" id="1214568"/>
    <lineage>
        <taxon>Eukaryota</taxon>
        <taxon>Fungi</taxon>
        <taxon>Dikarya</taxon>
        <taxon>Ascomycota</taxon>
        <taxon>Pezizomycotina</taxon>
        <taxon>Sordariomycetes</taxon>
        <taxon>Sordariomycetidae</taxon>
        <taxon>Diaporthales</taxon>
        <taxon>Diaporthaceae</taxon>
        <taxon>Diaporthe</taxon>
    </lineage>
</organism>
<evidence type="ECO:0000256" key="1">
    <source>
        <dbReference type="ARBA" id="ARBA00004141"/>
    </source>
</evidence>
<dbReference type="PANTHER" id="PTHR43341">
    <property type="entry name" value="AMINO ACID PERMEASE"/>
    <property type="match status" value="1"/>
</dbReference>
<feature type="transmembrane region" description="Helical" evidence="7">
    <location>
        <begin position="239"/>
        <end position="262"/>
    </location>
</feature>
<evidence type="ECO:0000256" key="2">
    <source>
        <dbReference type="ARBA" id="ARBA00022448"/>
    </source>
</evidence>
<feature type="transmembrane region" description="Helical" evidence="7">
    <location>
        <begin position="157"/>
        <end position="179"/>
    </location>
</feature>
<feature type="transmembrane region" description="Helical" evidence="7">
    <location>
        <begin position="191"/>
        <end position="208"/>
    </location>
</feature>
<feature type="transmembrane region" description="Helical" evidence="7">
    <location>
        <begin position="452"/>
        <end position="473"/>
    </location>
</feature>
<feature type="transmembrane region" description="Helical" evidence="7">
    <location>
        <begin position="283"/>
        <end position="300"/>
    </location>
</feature>
<keyword evidence="5 7" id="KW-1133">Transmembrane helix</keyword>